<feature type="repeat" description="WD" evidence="3">
    <location>
        <begin position="1221"/>
        <end position="1262"/>
    </location>
</feature>
<dbReference type="InterPro" id="IPR001680">
    <property type="entry name" value="WD40_rpt"/>
</dbReference>
<dbReference type="InterPro" id="IPR056884">
    <property type="entry name" value="NPHP3-like_N"/>
</dbReference>
<keyword evidence="1 3" id="KW-0853">WD repeat</keyword>
<evidence type="ECO:0000259" key="6">
    <source>
        <dbReference type="Pfam" id="PF24883"/>
    </source>
</evidence>
<dbReference type="EMBL" id="KN838631">
    <property type="protein sequence ID" value="KIK00183.1"/>
    <property type="molecule type" value="Genomic_DNA"/>
</dbReference>
<keyword evidence="8" id="KW-1185">Reference proteome</keyword>
<gene>
    <name evidence="7" type="ORF">K443DRAFT_100853</name>
</gene>
<feature type="repeat" description="WD" evidence="3">
    <location>
        <begin position="1350"/>
        <end position="1391"/>
    </location>
</feature>
<evidence type="ECO:0000313" key="7">
    <source>
        <dbReference type="EMBL" id="KIK00183.1"/>
    </source>
</evidence>
<feature type="repeat" description="WD" evidence="3">
    <location>
        <begin position="1264"/>
        <end position="1305"/>
    </location>
</feature>
<feature type="repeat" description="WD" evidence="3">
    <location>
        <begin position="998"/>
        <end position="1039"/>
    </location>
</feature>
<evidence type="ECO:0000256" key="2">
    <source>
        <dbReference type="ARBA" id="ARBA00022737"/>
    </source>
</evidence>
<dbReference type="HOGENOM" id="CLU_000288_6_1_1"/>
<dbReference type="InterPro" id="IPR020472">
    <property type="entry name" value="WD40_PAC1"/>
</dbReference>
<evidence type="ECO:0000256" key="1">
    <source>
        <dbReference type="ARBA" id="ARBA00022574"/>
    </source>
</evidence>
<feature type="repeat" description="WD" evidence="3">
    <location>
        <begin position="1041"/>
        <end position="1082"/>
    </location>
</feature>
<dbReference type="Pfam" id="PF24883">
    <property type="entry name" value="NPHP3_N"/>
    <property type="match status" value="1"/>
</dbReference>
<dbReference type="Gene3D" id="2.130.10.10">
    <property type="entry name" value="YVTN repeat-like/Quinoprotein amine dehydrogenase"/>
    <property type="match status" value="7"/>
</dbReference>
<dbReference type="InterPro" id="IPR027417">
    <property type="entry name" value="P-loop_NTPase"/>
</dbReference>
<dbReference type="Gene3D" id="3.40.50.300">
    <property type="entry name" value="P-loop containing nucleotide triphosphate hydrolases"/>
    <property type="match status" value="1"/>
</dbReference>
<dbReference type="STRING" id="1095629.A0A0C9XW76"/>
<feature type="compositionally biased region" description="Low complexity" evidence="4">
    <location>
        <begin position="9"/>
        <end position="21"/>
    </location>
</feature>
<accession>A0A0C9XW76</accession>
<feature type="domain" description="Nephrocystin 3-like N-terminal" evidence="6">
    <location>
        <begin position="286"/>
        <end position="439"/>
    </location>
</feature>
<dbReference type="InterPro" id="IPR011047">
    <property type="entry name" value="Quinoprotein_ADH-like_sf"/>
</dbReference>
<reference evidence="7 8" key="1">
    <citation type="submission" date="2014-04" db="EMBL/GenBank/DDBJ databases">
        <authorList>
            <consortium name="DOE Joint Genome Institute"/>
            <person name="Kuo A."/>
            <person name="Kohler A."/>
            <person name="Nagy L.G."/>
            <person name="Floudas D."/>
            <person name="Copeland A."/>
            <person name="Barry K.W."/>
            <person name="Cichocki N."/>
            <person name="Veneault-Fourrey C."/>
            <person name="LaButti K."/>
            <person name="Lindquist E.A."/>
            <person name="Lipzen A."/>
            <person name="Lundell T."/>
            <person name="Morin E."/>
            <person name="Murat C."/>
            <person name="Sun H."/>
            <person name="Tunlid A."/>
            <person name="Henrissat B."/>
            <person name="Grigoriev I.V."/>
            <person name="Hibbett D.S."/>
            <person name="Martin F."/>
            <person name="Nordberg H.P."/>
            <person name="Cantor M.N."/>
            <person name="Hua S.X."/>
        </authorList>
    </citation>
    <scope>NUCLEOTIDE SEQUENCE [LARGE SCALE GENOMIC DNA]</scope>
    <source>
        <strain evidence="7 8">LaAM-08-1</strain>
    </source>
</reference>
<dbReference type="Proteomes" id="UP000054477">
    <property type="component" value="Unassembled WGS sequence"/>
</dbReference>
<dbReference type="PANTHER" id="PTHR44129">
    <property type="entry name" value="WD REPEAT-CONTAINING PROTEIN POP1"/>
    <property type="match status" value="1"/>
</dbReference>
<evidence type="ECO:0000256" key="3">
    <source>
        <dbReference type="PROSITE-ProRule" id="PRU00221"/>
    </source>
</evidence>
<dbReference type="PRINTS" id="PR00320">
    <property type="entry name" value="GPROTEINBRPT"/>
</dbReference>
<dbReference type="InterPro" id="IPR015943">
    <property type="entry name" value="WD40/YVTN_repeat-like_dom_sf"/>
</dbReference>
<feature type="repeat" description="WD" evidence="3">
    <location>
        <begin position="1092"/>
        <end position="1133"/>
    </location>
</feature>
<sequence length="1503" mass="166283">MYANATIGTNDTNKSNNMNNTGLNPAGNDLLQLISGGGVSALEAVAASGDAFPPLKAAVIEALAIIKIVKKFQRDKEDWATFSESLIEKIENIVQASCQYNESQVLWTLQPHFENMKYILDQLKEYVMKIQRRYTRRTFYDSEKEQASLQIKLHALPDFWACLCMEESLQEADAKRDVWEDPIITESNTDDKSIERRNVGKRPTITGGVSQVNVLTQAHDFQINDSVFYSANTLNINDNGELEVKIADLVEQSNAEKWLQELKAPSHGKVRERCMPGTREDVLTLIKTWLGDLNEPNIFWLSGSPGSGKTTIASTIVVDSDYFSGQFFFHRDEAELRNSDNLWRHIALDLSLGSNDLRKSITQALETQKANIRGLDISMQFEHLIAKPLQQVFTGRTSVKPLLIVVDALDECDSYEKLLPSLVSWSHLSKSLKLLITSRNYLKIQNRLRSVSVHHNLTTGHGVSTQTSHDLEKYFVARFSEVTGLPPKWPGPAKVSFLVRKAAGLFVWAKSAMDFILYNGGDPEERLDIISADSGEGIDVVDSLYHQVISAALQGLREPEKVALKLVLGSIIIAKNPLRIKDLTELLGVKDALLISIIGQISPILSISNTSYLRVCHQSVTDFLLDAERSQNLWVDPQFYSLCFAGYCLKFMNAKLKFNFFGLKTSHVLNRHIPELKDHIKSVKSTALDHASYFWAHYLQKDGDPSLQLEVQGAVERFLMVHLLHWLEIMSLMGTVNHAAQLLLSAARWSTALKPSLSDFANDANRFVMEFIEPITLAAPHIYLSALPFSPQHSKISMHFLELFQKTVTVKKGKMEDWSEKCFIRLTDHDGEVASVAFSSDGQHIVSGSDDKTVRVWDAQTGQSVMDPLKGHNGWVTSVAFSLNGGHIVSGCRDRSIRVWDAQTGQSVMDPLKGHDDWVTSVAFSPDGCQIVSGSDDKTIRLWDAQTGQSIMDPLKGHKHGVTSVAFSPDGRHIVSGSADKTVRVWDAQIGQSVMNPLKGHNCGVTSVAFSPDGRHIVSGSVDNTVRVWDAQTGQSVMDPLKGHNRNVTSVAFSPDGRHIVSGSDDCTVRVWDVQTGQSVMNPLRNLVCHDTSVECSPITSVAFSPGGRHIISGSADNTVRVWEIQTNPSVMDSFKGHGHHVESVAFAPDGRHIVSGSLDKTMRVWDTQTGQNVIDPLNGHDCAVTSVAFSPDGVHIVSGSHDETVRVWDAQTGQSVMDPLKGHNDWVTSVAFSYDGRHIVSGSYDKTVRVWDAQTGQSVMDPLKGHGLWVSSVAFSPDSQHIISGSFDKTVRVWDAQTGQSVMDPLKGHNRGVTSVAFSPDGRHIVSGSVDNTVRVWDAQTGQSVMDPLKGHSLGVNSVAFSPDGRHIVSGSADKTVRVWDAQTGQTSMDTFTTSCLSTSCTSSIRVVLPILPINSEDENNMDMSDPYKTFFCSSYDKSYLKFCHIHSNWVMLQNAHLLWVPDQNKSGLFWPRTTTVIGCTPTSLQFKNFVHGINWSQCFSS</sequence>
<organism evidence="7 8">
    <name type="scientific">Laccaria amethystina LaAM-08-1</name>
    <dbReference type="NCBI Taxonomy" id="1095629"/>
    <lineage>
        <taxon>Eukaryota</taxon>
        <taxon>Fungi</taxon>
        <taxon>Dikarya</taxon>
        <taxon>Basidiomycota</taxon>
        <taxon>Agaricomycotina</taxon>
        <taxon>Agaricomycetes</taxon>
        <taxon>Agaricomycetidae</taxon>
        <taxon>Agaricales</taxon>
        <taxon>Agaricineae</taxon>
        <taxon>Hydnangiaceae</taxon>
        <taxon>Laccaria</taxon>
    </lineage>
</organism>
<name>A0A0C9XW76_9AGAR</name>
<dbReference type="SUPFAM" id="SSF52540">
    <property type="entry name" value="P-loop containing nucleoside triphosphate hydrolases"/>
    <property type="match status" value="1"/>
</dbReference>
<feature type="repeat" description="WD" evidence="3">
    <location>
        <begin position="869"/>
        <end position="910"/>
    </location>
</feature>
<dbReference type="InterPro" id="IPR036322">
    <property type="entry name" value="WD40_repeat_dom_sf"/>
</dbReference>
<dbReference type="CDD" id="cd00200">
    <property type="entry name" value="WD40"/>
    <property type="match status" value="2"/>
</dbReference>
<dbReference type="InterPro" id="IPR019775">
    <property type="entry name" value="WD40_repeat_CS"/>
</dbReference>
<dbReference type="PROSITE" id="PS50294">
    <property type="entry name" value="WD_REPEATS_REGION"/>
    <property type="match status" value="13"/>
</dbReference>
<dbReference type="SUPFAM" id="SSF50978">
    <property type="entry name" value="WD40 repeat-like"/>
    <property type="match status" value="1"/>
</dbReference>
<evidence type="ECO:0008006" key="9">
    <source>
        <dbReference type="Google" id="ProtNLM"/>
    </source>
</evidence>
<feature type="repeat" description="WD" evidence="3">
    <location>
        <begin position="1307"/>
        <end position="1348"/>
    </location>
</feature>
<feature type="domain" description="EML-like second beta-propeller" evidence="5">
    <location>
        <begin position="922"/>
        <end position="1083"/>
    </location>
</feature>
<feature type="repeat" description="WD" evidence="3">
    <location>
        <begin position="912"/>
        <end position="953"/>
    </location>
</feature>
<reference evidence="8" key="2">
    <citation type="submission" date="2015-01" db="EMBL/GenBank/DDBJ databases">
        <title>Evolutionary Origins and Diversification of the Mycorrhizal Mutualists.</title>
        <authorList>
            <consortium name="DOE Joint Genome Institute"/>
            <consortium name="Mycorrhizal Genomics Consortium"/>
            <person name="Kohler A."/>
            <person name="Kuo A."/>
            <person name="Nagy L.G."/>
            <person name="Floudas D."/>
            <person name="Copeland A."/>
            <person name="Barry K.W."/>
            <person name="Cichocki N."/>
            <person name="Veneault-Fourrey C."/>
            <person name="LaButti K."/>
            <person name="Lindquist E.A."/>
            <person name="Lipzen A."/>
            <person name="Lundell T."/>
            <person name="Morin E."/>
            <person name="Murat C."/>
            <person name="Riley R."/>
            <person name="Ohm R."/>
            <person name="Sun H."/>
            <person name="Tunlid A."/>
            <person name="Henrissat B."/>
            <person name="Grigoriev I.V."/>
            <person name="Hibbett D.S."/>
            <person name="Martin F."/>
        </authorList>
    </citation>
    <scope>NUCLEOTIDE SEQUENCE [LARGE SCALE GENOMIC DNA]</scope>
    <source>
        <strain evidence="8">LaAM-08-1</strain>
    </source>
</reference>
<protein>
    <recommendedName>
        <fullName evidence="9">WD40 repeat-like protein</fullName>
    </recommendedName>
</protein>
<dbReference type="Pfam" id="PF00400">
    <property type="entry name" value="WD40"/>
    <property type="match status" value="8"/>
</dbReference>
<evidence type="ECO:0000259" key="5">
    <source>
        <dbReference type="Pfam" id="PF23414"/>
    </source>
</evidence>
<keyword evidence="2" id="KW-0677">Repeat</keyword>
<evidence type="ECO:0000256" key="4">
    <source>
        <dbReference type="SAM" id="MobiDB-lite"/>
    </source>
</evidence>
<dbReference type="PROSITE" id="PS00678">
    <property type="entry name" value="WD_REPEATS_1"/>
    <property type="match status" value="12"/>
</dbReference>
<dbReference type="PROSITE" id="PS50082">
    <property type="entry name" value="WD_REPEATS_2"/>
    <property type="match status" value="13"/>
</dbReference>
<feature type="repeat" description="WD" evidence="3">
    <location>
        <begin position="826"/>
        <end position="867"/>
    </location>
</feature>
<evidence type="ECO:0000313" key="8">
    <source>
        <dbReference type="Proteomes" id="UP000054477"/>
    </source>
</evidence>
<feature type="repeat" description="WD" evidence="3">
    <location>
        <begin position="1178"/>
        <end position="1219"/>
    </location>
</feature>
<dbReference type="SMART" id="SM00320">
    <property type="entry name" value="WD40"/>
    <property type="match status" value="13"/>
</dbReference>
<dbReference type="InterPro" id="IPR050349">
    <property type="entry name" value="WD_LIS1/nudF_dynein_reg"/>
</dbReference>
<dbReference type="OrthoDB" id="538223at2759"/>
<dbReference type="Pfam" id="PF23414">
    <property type="entry name" value="Beta-prop_EML_2"/>
    <property type="match status" value="1"/>
</dbReference>
<feature type="repeat" description="WD" evidence="3">
    <location>
        <begin position="1135"/>
        <end position="1176"/>
    </location>
</feature>
<dbReference type="SUPFAM" id="SSF50998">
    <property type="entry name" value="Quinoprotein alcohol dehydrogenase-like"/>
    <property type="match status" value="1"/>
</dbReference>
<feature type="repeat" description="WD" evidence="3">
    <location>
        <begin position="955"/>
        <end position="996"/>
    </location>
</feature>
<dbReference type="InterPro" id="IPR055442">
    <property type="entry name" value="Beta-prop_EML-like_2nd"/>
</dbReference>
<proteinExistence type="predicted"/>
<feature type="region of interest" description="Disordered" evidence="4">
    <location>
        <begin position="1"/>
        <end position="21"/>
    </location>
</feature>